<protein>
    <submittedName>
        <fullName evidence="1">Uncharacterized protein</fullName>
    </submittedName>
</protein>
<organism evidence="1 2">
    <name type="scientific">Colocasia esculenta</name>
    <name type="common">Wild taro</name>
    <name type="synonym">Arum esculentum</name>
    <dbReference type="NCBI Taxonomy" id="4460"/>
    <lineage>
        <taxon>Eukaryota</taxon>
        <taxon>Viridiplantae</taxon>
        <taxon>Streptophyta</taxon>
        <taxon>Embryophyta</taxon>
        <taxon>Tracheophyta</taxon>
        <taxon>Spermatophyta</taxon>
        <taxon>Magnoliopsida</taxon>
        <taxon>Liliopsida</taxon>
        <taxon>Araceae</taxon>
        <taxon>Aroideae</taxon>
        <taxon>Colocasieae</taxon>
        <taxon>Colocasia</taxon>
    </lineage>
</organism>
<sequence length="183" mass="20327">MDVDELEKVVHMAVNVGTLNREEEKEEYEVLAVEEEENPEATIPIKHGQQDLSTDEPLAVDRSSQPEAWKLFTCGICRQIPCWLSTDLTDLNPLCLENQICRQLPCACRQMTTIPRGFKPSNMSSREGKSTNLGCMIFLNTPRTLSRFRSGGTLSSGLRSARCLLRCSAGALELSPAIGVDLR</sequence>
<dbReference type="AlphaFoldDB" id="A0A843WT95"/>
<evidence type="ECO:0000313" key="2">
    <source>
        <dbReference type="Proteomes" id="UP000652761"/>
    </source>
</evidence>
<reference evidence="1" key="1">
    <citation type="submission" date="2017-07" db="EMBL/GenBank/DDBJ databases">
        <title>Taro Niue Genome Assembly and Annotation.</title>
        <authorList>
            <person name="Atibalentja N."/>
            <person name="Keating K."/>
            <person name="Fields C.J."/>
        </authorList>
    </citation>
    <scope>NUCLEOTIDE SEQUENCE</scope>
    <source>
        <strain evidence="1">Niue_2</strain>
        <tissue evidence="1">Leaf</tissue>
    </source>
</reference>
<dbReference type="EMBL" id="NMUH01004457">
    <property type="protein sequence ID" value="MQM09718.1"/>
    <property type="molecule type" value="Genomic_DNA"/>
</dbReference>
<name>A0A843WT95_COLES</name>
<evidence type="ECO:0000313" key="1">
    <source>
        <dbReference type="EMBL" id="MQM09718.1"/>
    </source>
</evidence>
<proteinExistence type="predicted"/>
<keyword evidence="2" id="KW-1185">Reference proteome</keyword>
<comment type="caution">
    <text evidence="1">The sequence shown here is derived from an EMBL/GenBank/DDBJ whole genome shotgun (WGS) entry which is preliminary data.</text>
</comment>
<accession>A0A843WT95</accession>
<gene>
    <name evidence="1" type="ORF">Taro_042596</name>
</gene>
<dbReference type="Proteomes" id="UP000652761">
    <property type="component" value="Unassembled WGS sequence"/>
</dbReference>